<dbReference type="PANTHER" id="PTHR42899">
    <property type="entry name" value="SPERMATOGENESIS-ASSOCIATED PROTEIN 20"/>
    <property type="match status" value="1"/>
</dbReference>
<dbReference type="PANTHER" id="PTHR42899:SF1">
    <property type="entry name" value="SPERMATOGENESIS-ASSOCIATED PROTEIN 20"/>
    <property type="match status" value="1"/>
</dbReference>
<dbReference type="EMBL" id="BARU01025107">
    <property type="protein sequence ID" value="GAH57056.1"/>
    <property type="molecule type" value="Genomic_DNA"/>
</dbReference>
<comment type="caution">
    <text evidence="1">The sequence shown here is derived from an EMBL/GenBank/DDBJ whole genome shotgun (WGS) entry which is preliminary data.</text>
</comment>
<feature type="non-terminal residue" evidence="1">
    <location>
        <position position="97"/>
    </location>
</feature>
<accession>X1GGN3</accession>
<protein>
    <submittedName>
        <fullName evidence="1">Uncharacterized protein</fullName>
    </submittedName>
</protein>
<dbReference type="InterPro" id="IPR024705">
    <property type="entry name" value="Ssp411"/>
</dbReference>
<evidence type="ECO:0000313" key="1">
    <source>
        <dbReference type="EMBL" id="GAH57056.1"/>
    </source>
</evidence>
<sequence>MLNLLRLSYITGNHELEEKADILSRVFSDKVKASPLAYTQFLVAIDFAIGPTYSLVIAGNTDAEDTNELISTILNEYLPNKVFMLRRTEQKIPDVDN</sequence>
<dbReference type="AlphaFoldDB" id="X1GGN3"/>
<name>X1GGN3_9ZZZZ</name>
<proteinExistence type="predicted"/>
<gene>
    <name evidence="1" type="ORF">S03H2_40490</name>
</gene>
<reference evidence="1" key="1">
    <citation type="journal article" date="2014" name="Front. Microbiol.">
        <title>High frequency of phylogenetically diverse reductive dehalogenase-homologous genes in deep subseafloor sedimentary metagenomes.</title>
        <authorList>
            <person name="Kawai M."/>
            <person name="Futagami T."/>
            <person name="Toyoda A."/>
            <person name="Takaki Y."/>
            <person name="Nishi S."/>
            <person name="Hori S."/>
            <person name="Arai W."/>
            <person name="Tsubouchi T."/>
            <person name="Morono Y."/>
            <person name="Uchiyama I."/>
            <person name="Ito T."/>
            <person name="Fujiyama A."/>
            <person name="Inagaki F."/>
            <person name="Takami H."/>
        </authorList>
    </citation>
    <scope>NUCLEOTIDE SEQUENCE</scope>
    <source>
        <strain evidence="1">Expedition CK06-06</strain>
    </source>
</reference>
<organism evidence="1">
    <name type="scientific">marine sediment metagenome</name>
    <dbReference type="NCBI Taxonomy" id="412755"/>
    <lineage>
        <taxon>unclassified sequences</taxon>
        <taxon>metagenomes</taxon>
        <taxon>ecological metagenomes</taxon>
    </lineage>
</organism>